<keyword evidence="2" id="KW-0732">Signal</keyword>
<dbReference type="EMBL" id="PEBJ01000002">
    <property type="protein sequence ID" value="PJM77411.1"/>
    <property type="molecule type" value="Genomic_DNA"/>
</dbReference>
<sequence>MKRVLTQRMTIAALTVVMMCSAAACSGPSSNTAEQSKGEPTFSGPWAEDFRWSYNQARENGNTFAQNVLRDEQITEAEATEVANRYQFCMADAGFVFDYVNPDGSTQMQTGNMSDAEQQWFHEQDIICSKQSGQIFITHLYNALVQDPDGELRNRTAEEIRQDLAECLKRKGAVGSEFTAEDVPIVDADGEEYAQLGQQFTNPGGKYYSEQNSESWVQCNNDPRK</sequence>
<gene>
    <name evidence="3" type="ORF">CSQ86_05910</name>
</gene>
<organism evidence="3 4">
    <name type="scientific">Bifidobacterium felsineum</name>
    <dbReference type="NCBI Taxonomy" id="2045440"/>
    <lineage>
        <taxon>Bacteria</taxon>
        <taxon>Bacillati</taxon>
        <taxon>Actinomycetota</taxon>
        <taxon>Actinomycetes</taxon>
        <taxon>Bifidobacteriales</taxon>
        <taxon>Bifidobacteriaceae</taxon>
        <taxon>Bifidobacterium</taxon>
    </lineage>
</organism>
<dbReference type="OrthoDB" id="3230981at2"/>
<accession>A0A2M9HKV8</accession>
<dbReference type="Proteomes" id="UP000229239">
    <property type="component" value="Unassembled WGS sequence"/>
</dbReference>
<feature type="chain" id="PRO_5038554039" description="Lipoprotein" evidence="2">
    <location>
        <begin position="25"/>
        <end position="225"/>
    </location>
</feature>
<comment type="caution">
    <text evidence="3">The sequence shown here is derived from an EMBL/GenBank/DDBJ whole genome shotgun (WGS) entry which is preliminary data.</text>
</comment>
<dbReference type="AlphaFoldDB" id="A0A2M9HKV8"/>
<evidence type="ECO:0000313" key="4">
    <source>
        <dbReference type="Proteomes" id="UP000229239"/>
    </source>
</evidence>
<evidence type="ECO:0000256" key="1">
    <source>
        <dbReference type="SAM" id="MobiDB-lite"/>
    </source>
</evidence>
<proteinExistence type="predicted"/>
<dbReference type="RefSeq" id="WP_100494169.1">
    <property type="nucleotide sequence ID" value="NZ_PEBJ01000002.1"/>
</dbReference>
<evidence type="ECO:0008006" key="5">
    <source>
        <dbReference type="Google" id="ProtNLM"/>
    </source>
</evidence>
<feature type="signal peptide" evidence="2">
    <location>
        <begin position="1"/>
        <end position="24"/>
    </location>
</feature>
<keyword evidence="4" id="KW-1185">Reference proteome</keyword>
<evidence type="ECO:0000313" key="3">
    <source>
        <dbReference type="EMBL" id="PJM77411.1"/>
    </source>
</evidence>
<protein>
    <recommendedName>
        <fullName evidence="5">Lipoprotein</fullName>
    </recommendedName>
</protein>
<feature type="compositionally biased region" description="Polar residues" evidence="1">
    <location>
        <begin position="209"/>
        <end position="225"/>
    </location>
</feature>
<feature type="region of interest" description="Disordered" evidence="1">
    <location>
        <begin position="204"/>
        <end position="225"/>
    </location>
</feature>
<evidence type="ECO:0000256" key="2">
    <source>
        <dbReference type="SAM" id="SignalP"/>
    </source>
</evidence>
<dbReference type="PROSITE" id="PS51257">
    <property type="entry name" value="PROKAR_LIPOPROTEIN"/>
    <property type="match status" value="1"/>
</dbReference>
<name>A0A2M9HKV8_9BIFI</name>
<reference evidence="4" key="1">
    <citation type="submission" date="2017-10" db="EMBL/GenBank/DDBJ databases">
        <title>Draft genome sequences of strains TRE 1, TRE 9, TRE H and TRI 7, isolated from tamarins, belonging to four potential novel Bifidobacterium species.</title>
        <authorList>
            <person name="Mattarelli P."/>
            <person name="Modesto M."/>
            <person name="Puglisi E."/>
            <person name="Morelli L."/>
            <person name="Bonetti A."/>
            <person name="Spezio C."/>
            <person name="Sandri C."/>
        </authorList>
    </citation>
    <scope>NUCLEOTIDE SEQUENCE [LARGE SCALE GENOMIC DNA]</scope>
    <source>
        <strain evidence="4">TREH</strain>
    </source>
</reference>